<gene>
    <name evidence="2" type="ORF">OM075_19630</name>
</gene>
<protein>
    <submittedName>
        <fullName evidence="2">M15 family metallopeptidase</fullName>
    </submittedName>
</protein>
<dbReference type="InterPro" id="IPR009045">
    <property type="entry name" value="Zn_M74/Hedgehog-like"/>
</dbReference>
<dbReference type="Proteomes" id="UP001209229">
    <property type="component" value="Unassembled WGS sequence"/>
</dbReference>
<evidence type="ECO:0000313" key="3">
    <source>
        <dbReference type="Proteomes" id="UP001209229"/>
    </source>
</evidence>
<feature type="domain" description="Peptidase M15C" evidence="1">
    <location>
        <begin position="4"/>
        <end position="57"/>
    </location>
</feature>
<proteinExistence type="predicted"/>
<dbReference type="GO" id="GO:0008233">
    <property type="term" value="F:peptidase activity"/>
    <property type="evidence" value="ECO:0007669"/>
    <property type="project" value="InterPro"/>
</dbReference>
<dbReference type="EMBL" id="JAPDPJ010000062">
    <property type="protein sequence ID" value="MCW3788690.1"/>
    <property type="molecule type" value="Genomic_DNA"/>
</dbReference>
<dbReference type="SUPFAM" id="SSF55166">
    <property type="entry name" value="Hedgehog/DD-peptidase"/>
    <property type="match status" value="1"/>
</dbReference>
<dbReference type="AlphaFoldDB" id="A0AAE3M8D0"/>
<reference evidence="2" key="1">
    <citation type="submission" date="2022-10" db="EMBL/GenBank/DDBJ databases">
        <authorList>
            <person name="Yu W.X."/>
        </authorList>
    </citation>
    <scope>NUCLEOTIDE SEQUENCE</scope>
    <source>
        <strain evidence="2">AAT</strain>
    </source>
</reference>
<dbReference type="RefSeq" id="WP_301192247.1">
    <property type="nucleotide sequence ID" value="NZ_JAPDPJ010000062.1"/>
</dbReference>
<dbReference type="Gene3D" id="3.30.1380.10">
    <property type="match status" value="1"/>
</dbReference>
<keyword evidence="3" id="KW-1185">Reference proteome</keyword>
<sequence>MPNGKAIDIAIIKNDDCDWSTGLFKKFLEIVDKKESMDFIKWGGDWRSFKDYSHFEVE</sequence>
<evidence type="ECO:0000259" key="1">
    <source>
        <dbReference type="Pfam" id="PF13539"/>
    </source>
</evidence>
<dbReference type="Pfam" id="PF13539">
    <property type="entry name" value="Peptidase_M15_4"/>
    <property type="match status" value="1"/>
</dbReference>
<accession>A0AAE3M8D0</accession>
<dbReference type="InterPro" id="IPR039561">
    <property type="entry name" value="Peptidase_M15C"/>
</dbReference>
<evidence type="ECO:0000313" key="2">
    <source>
        <dbReference type="EMBL" id="MCW3788690.1"/>
    </source>
</evidence>
<organism evidence="2 3">
    <name type="scientific">Plebeiibacterium sediminum</name>
    <dbReference type="NCBI Taxonomy" id="2992112"/>
    <lineage>
        <taxon>Bacteria</taxon>
        <taxon>Pseudomonadati</taxon>
        <taxon>Bacteroidota</taxon>
        <taxon>Bacteroidia</taxon>
        <taxon>Marinilabiliales</taxon>
        <taxon>Marinilabiliaceae</taxon>
        <taxon>Plebeiibacterium</taxon>
    </lineage>
</organism>
<name>A0AAE3M8D0_9BACT</name>
<comment type="caution">
    <text evidence="2">The sequence shown here is derived from an EMBL/GenBank/DDBJ whole genome shotgun (WGS) entry which is preliminary data.</text>
</comment>